<evidence type="ECO:0000256" key="11">
    <source>
        <dbReference type="ARBA" id="ARBA00023049"/>
    </source>
</evidence>
<proteinExistence type="inferred from homology"/>
<dbReference type="GO" id="GO:0008270">
    <property type="term" value="F:zinc ion binding"/>
    <property type="evidence" value="ECO:0007669"/>
    <property type="project" value="InterPro"/>
</dbReference>
<dbReference type="VEuPathDB" id="VectorBase:GPPI031810"/>
<dbReference type="PANTHER" id="PTHR11705:SF123">
    <property type="entry name" value="PEPTIDASE M14 CARBOXYPEPTIDASE A DOMAIN-CONTAINING PROTEIN-RELATED"/>
    <property type="match status" value="1"/>
</dbReference>
<evidence type="ECO:0000256" key="10">
    <source>
        <dbReference type="ARBA" id="ARBA00022833"/>
    </source>
</evidence>
<dbReference type="InterPro" id="IPR036990">
    <property type="entry name" value="M14A-like_propep"/>
</dbReference>
<reference evidence="19" key="1">
    <citation type="submission" date="2015-01" db="EMBL/GenBank/DDBJ databases">
        <authorList>
            <person name="Aksoy S."/>
            <person name="Warren W."/>
            <person name="Wilson R.K."/>
        </authorList>
    </citation>
    <scope>NUCLEOTIDE SEQUENCE [LARGE SCALE GENOMIC DNA]</scope>
    <source>
        <strain evidence="19">IAEA</strain>
    </source>
</reference>
<keyword evidence="12" id="KW-1015">Disulfide bond</keyword>
<evidence type="ECO:0000256" key="14">
    <source>
        <dbReference type="ARBA" id="ARBA00069039"/>
    </source>
</evidence>
<protein>
    <recommendedName>
        <fullName evidence="14">Zinc carboxypeptidase A 1</fullName>
    </recommendedName>
</protein>
<comment type="function">
    <text evidence="13">Involved in the digestion of the blood meal.</text>
</comment>
<keyword evidence="6" id="KW-0645">Protease</keyword>
<evidence type="ECO:0000259" key="17">
    <source>
        <dbReference type="PROSITE" id="PS52035"/>
    </source>
</evidence>
<dbReference type="Proteomes" id="UP000092460">
    <property type="component" value="Unassembled WGS sequence"/>
</dbReference>
<dbReference type="Gene3D" id="3.30.70.340">
    <property type="entry name" value="Metallocarboxypeptidase-like"/>
    <property type="match status" value="1"/>
</dbReference>
<keyword evidence="9" id="KW-0378">Hydrolase</keyword>
<feature type="domain" description="Peptidase M14" evidence="17">
    <location>
        <begin position="123"/>
        <end position="428"/>
    </location>
</feature>
<evidence type="ECO:0000313" key="18">
    <source>
        <dbReference type="EnsemblMetazoa" id="GPPI031810-PA"/>
    </source>
</evidence>
<evidence type="ECO:0000256" key="2">
    <source>
        <dbReference type="ARBA" id="ARBA00004613"/>
    </source>
</evidence>
<keyword evidence="11" id="KW-0482">Metalloprotease</keyword>
<feature type="active site" description="Proton donor/acceptor" evidence="15">
    <location>
        <position position="394"/>
    </location>
</feature>
<comment type="subcellular location">
    <subcellularLocation>
        <location evidence="2">Secreted</location>
    </subcellularLocation>
</comment>
<dbReference type="EnsemblMetazoa" id="GPPI031810-RA">
    <property type="protein sequence ID" value="GPPI031810-PA"/>
    <property type="gene ID" value="GPPI031810"/>
</dbReference>
<evidence type="ECO:0000256" key="15">
    <source>
        <dbReference type="PROSITE-ProRule" id="PRU01379"/>
    </source>
</evidence>
<keyword evidence="8 16" id="KW-0732">Signal</keyword>
<feature type="chain" id="PRO_5008404917" description="Zinc carboxypeptidase A 1" evidence="16">
    <location>
        <begin position="22"/>
        <end position="434"/>
    </location>
</feature>
<feature type="signal peptide" evidence="16">
    <location>
        <begin position="1"/>
        <end position="21"/>
    </location>
</feature>
<sequence>MNFKYYVVLGFLANLLTLANGEIAGKSGNMRYDNYQVYKINVKNATQLQFLNFLQNQTRFSVWKDYDYITEDVHVMVKPREIHNFLRLLQNYEIEQELLIENVQDLSDLEQSYSDSSKFDWTRYYELHEIEQWLDDILLTYPNVTEGFIIGNSYENRSIRGIKISHKQDNPGIFIESNIHAREWITSATATWFINALLTSQDEEVRDLAENYNWYIIPVLNVDGFVYTHERLINSTPFSNKDRLWRKTRQPTSASDCVGTDPNRNFDSNWMANGGASGNPCEETYAGPQPFSEYETTALAEFLKSIQDDINIYLAFHSYSQLLLSPYGHTEDPPENYDDLLEIGGAFATAIESLPYKTPYRYGSTATTMYIASGSSVDWVYDNFDAVNVAYTIEFRDQGRFGFVLPPAQIIPNCEELMAGMLALVQKSHQLNYI</sequence>
<dbReference type="GO" id="GO:0005615">
    <property type="term" value="C:extracellular space"/>
    <property type="evidence" value="ECO:0007669"/>
    <property type="project" value="TreeGrafter"/>
</dbReference>
<evidence type="ECO:0000256" key="5">
    <source>
        <dbReference type="ARBA" id="ARBA00022645"/>
    </source>
</evidence>
<evidence type="ECO:0000256" key="7">
    <source>
        <dbReference type="ARBA" id="ARBA00022723"/>
    </source>
</evidence>
<dbReference type="Gene3D" id="3.40.630.10">
    <property type="entry name" value="Zn peptidases"/>
    <property type="match status" value="1"/>
</dbReference>
<evidence type="ECO:0000256" key="8">
    <source>
        <dbReference type="ARBA" id="ARBA00022729"/>
    </source>
</evidence>
<evidence type="ECO:0000256" key="9">
    <source>
        <dbReference type="ARBA" id="ARBA00022801"/>
    </source>
</evidence>
<evidence type="ECO:0000256" key="6">
    <source>
        <dbReference type="ARBA" id="ARBA00022670"/>
    </source>
</evidence>
<dbReference type="InterPro" id="IPR003146">
    <property type="entry name" value="M14A_act_pep"/>
</dbReference>
<evidence type="ECO:0000256" key="13">
    <source>
        <dbReference type="ARBA" id="ARBA00057299"/>
    </source>
</evidence>
<comment type="similarity">
    <text evidence="3 15">Belongs to the peptidase M14 family.</text>
</comment>
<dbReference type="SUPFAM" id="SSF53187">
    <property type="entry name" value="Zn-dependent exopeptidases"/>
    <property type="match status" value="1"/>
</dbReference>
<evidence type="ECO:0000313" key="19">
    <source>
        <dbReference type="Proteomes" id="UP000092460"/>
    </source>
</evidence>
<evidence type="ECO:0000256" key="4">
    <source>
        <dbReference type="ARBA" id="ARBA00022525"/>
    </source>
</evidence>
<dbReference type="GO" id="GO:0006508">
    <property type="term" value="P:proteolysis"/>
    <property type="evidence" value="ECO:0007669"/>
    <property type="project" value="UniProtKB-KW"/>
</dbReference>
<dbReference type="CDD" id="cd03860">
    <property type="entry name" value="M14_CP_A-B_like"/>
    <property type="match status" value="1"/>
</dbReference>
<dbReference type="STRING" id="67801.A0A1B0BJ30"/>
<keyword evidence="4" id="KW-0964">Secreted</keyword>
<reference evidence="18" key="2">
    <citation type="submission" date="2020-05" db="UniProtKB">
        <authorList>
            <consortium name="EnsemblMetazoa"/>
        </authorList>
    </citation>
    <scope>IDENTIFICATION</scope>
    <source>
        <strain evidence="18">IAEA</strain>
    </source>
</reference>
<evidence type="ECO:0000256" key="16">
    <source>
        <dbReference type="SAM" id="SignalP"/>
    </source>
</evidence>
<evidence type="ECO:0000256" key="1">
    <source>
        <dbReference type="ARBA" id="ARBA00001947"/>
    </source>
</evidence>
<dbReference type="PRINTS" id="PR00765">
    <property type="entry name" value="CRBOXYPTASEA"/>
</dbReference>
<dbReference type="InterPro" id="IPR000834">
    <property type="entry name" value="Peptidase_M14"/>
</dbReference>
<dbReference type="PROSITE" id="PS00132">
    <property type="entry name" value="CARBOXYPEPT_ZN_1"/>
    <property type="match status" value="1"/>
</dbReference>
<dbReference type="InterPro" id="IPR057246">
    <property type="entry name" value="CARBOXYPEPT_ZN_1"/>
</dbReference>
<name>A0A1B0BJ30_9MUSC</name>
<dbReference type="FunFam" id="3.40.630.10:FF:000040">
    <property type="entry name" value="zinc carboxypeptidase"/>
    <property type="match status" value="1"/>
</dbReference>
<keyword evidence="7" id="KW-0479">Metal-binding</keyword>
<keyword evidence="19" id="KW-1185">Reference proteome</keyword>
<dbReference type="PANTHER" id="PTHR11705">
    <property type="entry name" value="PROTEASE FAMILY M14 CARBOXYPEPTIDASE A,B"/>
    <property type="match status" value="1"/>
</dbReference>
<comment type="cofactor">
    <cofactor evidence="1">
        <name>Zn(2+)</name>
        <dbReference type="ChEBI" id="CHEBI:29105"/>
    </cofactor>
</comment>
<dbReference type="Pfam" id="PF02244">
    <property type="entry name" value="Propep_M14"/>
    <property type="match status" value="1"/>
</dbReference>
<dbReference type="EMBL" id="JXJN01015312">
    <property type="status" value="NOT_ANNOTATED_CDS"/>
    <property type="molecule type" value="Genomic_DNA"/>
</dbReference>
<dbReference type="GO" id="GO:0004181">
    <property type="term" value="F:metallocarboxypeptidase activity"/>
    <property type="evidence" value="ECO:0007669"/>
    <property type="project" value="InterPro"/>
</dbReference>
<dbReference type="SMART" id="SM00631">
    <property type="entry name" value="Zn_pept"/>
    <property type="match status" value="1"/>
</dbReference>
<dbReference type="SUPFAM" id="SSF54897">
    <property type="entry name" value="Protease propeptides/inhibitors"/>
    <property type="match status" value="1"/>
</dbReference>
<evidence type="ECO:0000256" key="3">
    <source>
        <dbReference type="ARBA" id="ARBA00005988"/>
    </source>
</evidence>
<dbReference type="Pfam" id="PF00246">
    <property type="entry name" value="Peptidase_M14"/>
    <property type="match status" value="1"/>
</dbReference>
<accession>A0A1B0BJ30</accession>
<dbReference type="AlphaFoldDB" id="A0A1B0BJ30"/>
<dbReference type="FunFam" id="3.30.70.340:FF:000002">
    <property type="entry name" value="Carboxypeptidase A"/>
    <property type="match status" value="1"/>
</dbReference>
<dbReference type="PROSITE" id="PS52035">
    <property type="entry name" value="PEPTIDASE_M14"/>
    <property type="match status" value="1"/>
</dbReference>
<keyword evidence="5" id="KW-0121">Carboxypeptidase</keyword>
<keyword evidence="10" id="KW-0862">Zinc</keyword>
<organism evidence="18 19">
    <name type="scientific">Glossina palpalis gambiensis</name>
    <dbReference type="NCBI Taxonomy" id="67801"/>
    <lineage>
        <taxon>Eukaryota</taxon>
        <taxon>Metazoa</taxon>
        <taxon>Ecdysozoa</taxon>
        <taxon>Arthropoda</taxon>
        <taxon>Hexapoda</taxon>
        <taxon>Insecta</taxon>
        <taxon>Pterygota</taxon>
        <taxon>Neoptera</taxon>
        <taxon>Endopterygota</taxon>
        <taxon>Diptera</taxon>
        <taxon>Brachycera</taxon>
        <taxon>Muscomorpha</taxon>
        <taxon>Hippoboscoidea</taxon>
        <taxon>Glossinidae</taxon>
        <taxon>Glossina</taxon>
    </lineage>
</organism>
<evidence type="ECO:0000256" key="12">
    <source>
        <dbReference type="ARBA" id="ARBA00023157"/>
    </source>
</evidence>